<proteinExistence type="inferred from homology"/>
<dbReference type="SUPFAM" id="SSF69047">
    <property type="entry name" value="Hypothetical protein YjbJ"/>
    <property type="match status" value="1"/>
</dbReference>
<evidence type="ECO:0000259" key="2">
    <source>
        <dbReference type="Pfam" id="PF05532"/>
    </source>
</evidence>
<accession>A0A4R3MZX0</accession>
<feature type="domain" description="CsbD-like" evidence="2">
    <location>
        <begin position="4"/>
        <end position="56"/>
    </location>
</feature>
<evidence type="ECO:0000313" key="3">
    <source>
        <dbReference type="EMBL" id="TCT22268.1"/>
    </source>
</evidence>
<keyword evidence="4" id="KW-1185">Reference proteome</keyword>
<evidence type="ECO:0000313" key="4">
    <source>
        <dbReference type="Proteomes" id="UP000295717"/>
    </source>
</evidence>
<dbReference type="Pfam" id="PF05532">
    <property type="entry name" value="CsbD"/>
    <property type="match status" value="1"/>
</dbReference>
<dbReference type="RefSeq" id="WP_132976656.1">
    <property type="nucleotide sequence ID" value="NZ_SMAO01000003.1"/>
</dbReference>
<dbReference type="InterPro" id="IPR036629">
    <property type="entry name" value="YjbJ_sf"/>
</dbReference>
<protein>
    <submittedName>
        <fullName evidence="3">CsbD-like protein</fullName>
    </submittedName>
</protein>
<name>A0A4R3MZX0_9GAMM</name>
<organism evidence="3 4">
    <name type="scientific">Thiobaca trueperi</name>
    <dbReference type="NCBI Taxonomy" id="127458"/>
    <lineage>
        <taxon>Bacteria</taxon>
        <taxon>Pseudomonadati</taxon>
        <taxon>Pseudomonadota</taxon>
        <taxon>Gammaproteobacteria</taxon>
        <taxon>Chromatiales</taxon>
        <taxon>Chromatiaceae</taxon>
        <taxon>Thiobaca</taxon>
    </lineage>
</organism>
<dbReference type="OrthoDB" id="8564562at2"/>
<dbReference type="InterPro" id="IPR008462">
    <property type="entry name" value="CsbD"/>
</dbReference>
<reference evidence="3 4" key="1">
    <citation type="submission" date="2019-03" db="EMBL/GenBank/DDBJ databases">
        <title>Genomic Encyclopedia of Type Strains, Phase IV (KMG-IV): sequencing the most valuable type-strain genomes for metagenomic binning, comparative biology and taxonomic classification.</title>
        <authorList>
            <person name="Goeker M."/>
        </authorList>
    </citation>
    <scope>NUCLEOTIDE SEQUENCE [LARGE SCALE GENOMIC DNA]</scope>
    <source>
        <strain evidence="3 4">DSM 13587</strain>
    </source>
</reference>
<comment type="similarity">
    <text evidence="1">Belongs to the UPF0337 (CsbD) family.</text>
</comment>
<dbReference type="AlphaFoldDB" id="A0A4R3MZX0"/>
<dbReference type="EMBL" id="SMAO01000003">
    <property type="protein sequence ID" value="TCT22268.1"/>
    <property type="molecule type" value="Genomic_DNA"/>
</dbReference>
<dbReference type="Gene3D" id="1.10.1470.10">
    <property type="entry name" value="YjbJ"/>
    <property type="match status" value="1"/>
</dbReference>
<comment type="caution">
    <text evidence="3">The sequence shown here is derived from an EMBL/GenBank/DDBJ whole genome shotgun (WGS) entry which is preliminary data.</text>
</comment>
<gene>
    <name evidence="3" type="ORF">EDC35_103367</name>
</gene>
<sequence>MNKEQVKGRYEEAKGSVKEATGKVVGNERLEQKGKFQKNAGKVQAGVGDLKEEVKKES</sequence>
<evidence type="ECO:0000256" key="1">
    <source>
        <dbReference type="ARBA" id="ARBA00009129"/>
    </source>
</evidence>
<dbReference type="Proteomes" id="UP000295717">
    <property type="component" value="Unassembled WGS sequence"/>
</dbReference>